<keyword evidence="2" id="KW-1185">Reference proteome</keyword>
<name>A0A7C9TLL1_9BURK</name>
<dbReference type="AlphaFoldDB" id="A0A7C9TLL1"/>
<dbReference type="RefSeq" id="WP_163459652.1">
    <property type="nucleotide sequence ID" value="NZ_JAAGOH010000041.1"/>
</dbReference>
<evidence type="ECO:0000313" key="1">
    <source>
        <dbReference type="EMBL" id="NDY93620.1"/>
    </source>
</evidence>
<organism evidence="1 2">
    <name type="scientific">Ideonella livida</name>
    <dbReference type="NCBI Taxonomy" id="2707176"/>
    <lineage>
        <taxon>Bacteria</taxon>
        <taxon>Pseudomonadati</taxon>
        <taxon>Pseudomonadota</taxon>
        <taxon>Betaproteobacteria</taxon>
        <taxon>Burkholderiales</taxon>
        <taxon>Sphaerotilaceae</taxon>
        <taxon>Ideonella</taxon>
    </lineage>
</organism>
<dbReference type="EMBL" id="JAAGOH010000041">
    <property type="protein sequence ID" value="NDY93620.1"/>
    <property type="molecule type" value="Genomic_DNA"/>
</dbReference>
<sequence length="97" mass="11154">MDGCWGQRVWAETLVKLYKNATTIPVIRAAIQKSTVSDHEVGWQLNVSHETVCKWRKRDTVQDGGHTAHRLKTTLNGAREELVIYLRTQLLLRLDDL</sequence>
<dbReference type="Proteomes" id="UP000484255">
    <property type="component" value="Unassembled WGS sequence"/>
</dbReference>
<evidence type="ECO:0000313" key="2">
    <source>
        <dbReference type="Proteomes" id="UP000484255"/>
    </source>
</evidence>
<protein>
    <submittedName>
        <fullName evidence="1">Uncharacterized protein</fullName>
    </submittedName>
</protein>
<accession>A0A7C9TLL1</accession>
<reference evidence="1 2" key="1">
    <citation type="submission" date="2020-02" db="EMBL/GenBank/DDBJ databases">
        <title>Ideonella bacterium strain TBM-1.</title>
        <authorList>
            <person name="Chen W.-M."/>
        </authorList>
    </citation>
    <scope>NUCLEOTIDE SEQUENCE [LARGE SCALE GENOMIC DNA]</scope>
    <source>
        <strain evidence="1 2">TBM-1</strain>
    </source>
</reference>
<comment type="caution">
    <text evidence="1">The sequence shown here is derived from an EMBL/GenBank/DDBJ whole genome shotgun (WGS) entry which is preliminary data.</text>
</comment>
<proteinExistence type="predicted"/>
<gene>
    <name evidence="1" type="ORF">G3A44_20730</name>
</gene>